<evidence type="ECO:0000313" key="4">
    <source>
        <dbReference type="Proteomes" id="UP001303160"/>
    </source>
</evidence>
<keyword evidence="4" id="KW-1185">Reference proteome</keyword>
<organism evidence="3 4">
    <name type="scientific">Triangularia verruculosa</name>
    <dbReference type="NCBI Taxonomy" id="2587418"/>
    <lineage>
        <taxon>Eukaryota</taxon>
        <taxon>Fungi</taxon>
        <taxon>Dikarya</taxon>
        <taxon>Ascomycota</taxon>
        <taxon>Pezizomycotina</taxon>
        <taxon>Sordariomycetes</taxon>
        <taxon>Sordariomycetidae</taxon>
        <taxon>Sordariales</taxon>
        <taxon>Podosporaceae</taxon>
        <taxon>Triangularia</taxon>
    </lineage>
</organism>
<feature type="signal peptide" evidence="2">
    <location>
        <begin position="1"/>
        <end position="17"/>
    </location>
</feature>
<feature type="region of interest" description="Disordered" evidence="1">
    <location>
        <begin position="33"/>
        <end position="133"/>
    </location>
</feature>
<feature type="compositionally biased region" description="Low complexity" evidence="1">
    <location>
        <begin position="160"/>
        <end position="172"/>
    </location>
</feature>
<proteinExistence type="predicted"/>
<feature type="region of interest" description="Disordered" evidence="1">
    <location>
        <begin position="155"/>
        <end position="244"/>
    </location>
</feature>
<evidence type="ECO:0000313" key="3">
    <source>
        <dbReference type="EMBL" id="KAK4199537.1"/>
    </source>
</evidence>
<feature type="compositionally biased region" description="Polar residues" evidence="1">
    <location>
        <begin position="180"/>
        <end position="189"/>
    </location>
</feature>
<feature type="compositionally biased region" description="Pro residues" evidence="1">
    <location>
        <begin position="233"/>
        <end position="244"/>
    </location>
</feature>
<keyword evidence="2" id="KW-0732">Signal</keyword>
<reference evidence="3" key="1">
    <citation type="journal article" date="2023" name="Mol. Phylogenet. Evol.">
        <title>Genome-scale phylogeny and comparative genomics of the fungal order Sordariales.</title>
        <authorList>
            <person name="Hensen N."/>
            <person name="Bonometti L."/>
            <person name="Westerberg I."/>
            <person name="Brannstrom I.O."/>
            <person name="Guillou S."/>
            <person name="Cros-Aarteil S."/>
            <person name="Calhoun S."/>
            <person name="Haridas S."/>
            <person name="Kuo A."/>
            <person name="Mondo S."/>
            <person name="Pangilinan J."/>
            <person name="Riley R."/>
            <person name="LaButti K."/>
            <person name="Andreopoulos B."/>
            <person name="Lipzen A."/>
            <person name="Chen C."/>
            <person name="Yan M."/>
            <person name="Daum C."/>
            <person name="Ng V."/>
            <person name="Clum A."/>
            <person name="Steindorff A."/>
            <person name="Ohm R.A."/>
            <person name="Martin F."/>
            <person name="Silar P."/>
            <person name="Natvig D.O."/>
            <person name="Lalanne C."/>
            <person name="Gautier V."/>
            <person name="Ament-Velasquez S.L."/>
            <person name="Kruys A."/>
            <person name="Hutchinson M.I."/>
            <person name="Powell A.J."/>
            <person name="Barry K."/>
            <person name="Miller A.N."/>
            <person name="Grigoriev I.V."/>
            <person name="Debuchy R."/>
            <person name="Gladieux P."/>
            <person name="Hiltunen Thoren M."/>
            <person name="Johannesson H."/>
        </authorList>
    </citation>
    <scope>NUCLEOTIDE SEQUENCE</scope>
    <source>
        <strain evidence="3">CBS 315.58</strain>
    </source>
</reference>
<evidence type="ECO:0000256" key="2">
    <source>
        <dbReference type="SAM" id="SignalP"/>
    </source>
</evidence>
<sequence>MKITSVFVLASALGAYAAPRIVNTRDVTADQLGIESRDGGKSVPGVALRDGRVALPAARPGGRARRSSTSKASRSQLDFEHNDVIEARDPQRDRQPPGGAPPAGGRGGGAAGRPFRRSEDDNISADDSAGSEIIEGDIFELTEANLAARNAQLADDLSDNDSVLSNDDTNSVLSNDDNDSLFSVDSQPGNPAAAQPTSPQTRPPPPPPALPTPLPLAPPPPQAAPIAGAGARPLPPPPGRPFKA</sequence>
<evidence type="ECO:0000256" key="1">
    <source>
        <dbReference type="SAM" id="MobiDB-lite"/>
    </source>
</evidence>
<reference evidence="3" key="2">
    <citation type="submission" date="2023-05" db="EMBL/GenBank/DDBJ databases">
        <authorList>
            <consortium name="Lawrence Berkeley National Laboratory"/>
            <person name="Steindorff A."/>
            <person name="Hensen N."/>
            <person name="Bonometti L."/>
            <person name="Westerberg I."/>
            <person name="Brannstrom I.O."/>
            <person name="Guillou S."/>
            <person name="Cros-Aarteil S."/>
            <person name="Calhoun S."/>
            <person name="Haridas S."/>
            <person name="Kuo A."/>
            <person name="Mondo S."/>
            <person name="Pangilinan J."/>
            <person name="Riley R."/>
            <person name="Labutti K."/>
            <person name="Andreopoulos B."/>
            <person name="Lipzen A."/>
            <person name="Chen C."/>
            <person name="Yanf M."/>
            <person name="Daum C."/>
            <person name="Ng V."/>
            <person name="Clum A."/>
            <person name="Ohm R."/>
            <person name="Martin F."/>
            <person name="Silar P."/>
            <person name="Natvig D."/>
            <person name="Lalanne C."/>
            <person name="Gautier V."/>
            <person name="Ament-Velasquez S.L."/>
            <person name="Kruys A."/>
            <person name="Hutchinson M.I."/>
            <person name="Powell A.J."/>
            <person name="Barry K."/>
            <person name="Miller A.N."/>
            <person name="Grigoriev I.V."/>
            <person name="Debuchy R."/>
            <person name="Gladieux P."/>
            <person name="Thoren M.H."/>
            <person name="Johannesson H."/>
        </authorList>
    </citation>
    <scope>NUCLEOTIDE SEQUENCE</scope>
    <source>
        <strain evidence="3">CBS 315.58</strain>
    </source>
</reference>
<accession>A0AAN7AUX8</accession>
<dbReference type="AlphaFoldDB" id="A0AAN7AUX8"/>
<feature type="compositionally biased region" description="Pro residues" evidence="1">
    <location>
        <begin position="201"/>
        <end position="223"/>
    </location>
</feature>
<comment type="caution">
    <text evidence="3">The sequence shown here is derived from an EMBL/GenBank/DDBJ whole genome shotgun (WGS) entry which is preliminary data.</text>
</comment>
<feature type="chain" id="PRO_5042906988" evidence="2">
    <location>
        <begin position="18"/>
        <end position="244"/>
    </location>
</feature>
<protein>
    <submittedName>
        <fullName evidence="3">Uncharacterized protein</fullName>
    </submittedName>
</protein>
<feature type="compositionally biased region" description="Basic and acidic residues" evidence="1">
    <location>
        <begin position="77"/>
        <end position="95"/>
    </location>
</feature>
<dbReference type="EMBL" id="MU863931">
    <property type="protein sequence ID" value="KAK4199537.1"/>
    <property type="molecule type" value="Genomic_DNA"/>
</dbReference>
<dbReference type="Proteomes" id="UP001303160">
    <property type="component" value="Unassembled WGS sequence"/>
</dbReference>
<feature type="compositionally biased region" description="Gly residues" evidence="1">
    <location>
        <begin position="101"/>
        <end position="111"/>
    </location>
</feature>
<feature type="compositionally biased region" description="Low complexity" evidence="1">
    <location>
        <begin position="191"/>
        <end position="200"/>
    </location>
</feature>
<name>A0AAN7AUX8_9PEZI</name>
<gene>
    <name evidence="3" type="ORF">QBC40DRAFT_349421</name>
</gene>